<feature type="compositionally biased region" description="Acidic residues" evidence="6">
    <location>
        <begin position="736"/>
        <end position="754"/>
    </location>
</feature>
<dbReference type="Pfam" id="PF14671">
    <property type="entry name" value="DSPn"/>
    <property type="match status" value="1"/>
</dbReference>
<feature type="compositionally biased region" description="Basic residues" evidence="6">
    <location>
        <begin position="860"/>
        <end position="875"/>
    </location>
</feature>
<feature type="domain" description="Tyrosine-protein phosphatase" evidence="7">
    <location>
        <begin position="478"/>
        <end position="628"/>
    </location>
</feature>
<dbReference type="SMART" id="SM00404">
    <property type="entry name" value="PTPc_motif"/>
    <property type="match status" value="1"/>
</dbReference>
<dbReference type="Pfam" id="PF00782">
    <property type="entry name" value="DSPc"/>
    <property type="match status" value="1"/>
</dbReference>
<dbReference type="InterPro" id="IPR000340">
    <property type="entry name" value="Dual-sp_phosphatase_cat-dom"/>
</dbReference>
<accession>A0ABQ7K4C2</accession>
<feature type="domain" description="Tyrosine specific protein phosphatases" evidence="8">
    <location>
        <begin position="548"/>
        <end position="614"/>
    </location>
</feature>
<dbReference type="InterPro" id="IPR029021">
    <property type="entry name" value="Prot-tyrosine_phosphatase-like"/>
</dbReference>
<feature type="region of interest" description="Disordered" evidence="6">
    <location>
        <begin position="696"/>
        <end position="790"/>
    </location>
</feature>
<feature type="compositionally biased region" description="Low complexity" evidence="6">
    <location>
        <begin position="14"/>
        <end position="49"/>
    </location>
</feature>
<dbReference type="SUPFAM" id="SSF52799">
    <property type="entry name" value="(Phosphotyrosine protein) phosphatases II"/>
    <property type="match status" value="2"/>
</dbReference>
<keyword evidence="5" id="KW-0131">Cell cycle</keyword>
<evidence type="ECO:0000313" key="10">
    <source>
        <dbReference type="Proteomes" id="UP001194696"/>
    </source>
</evidence>
<dbReference type="SMART" id="SM00195">
    <property type="entry name" value="DSPc"/>
    <property type="match status" value="1"/>
</dbReference>
<protein>
    <submittedName>
        <fullName evidence="9">Dual specificity protein phosphatase cdc14a</fullName>
    </submittedName>
</protein>
<evidence type="ECO:0000256" key="4">
    <source>
        <dbReference type="ARBA" id="ARBA00022912"/>
    </source>
</evidence>
<name>A0ABQ7K4C2_9FUNG</name>
<evidence type="ECO:0000313" key="9">
    <source>
        <dbReference type="EMBL" id="KAG0291367.1"/>
    </source>
</evidence>
<evidence type="ECO:0000256" key="5">
    <source>
        <dbReference type="ARBA" id="ARBA00023306"/>
    </source>
</evidence>
<keyword evidence="10" id="KW-1185">Reference proteome</keyword>
<dbReference type="PROSITE" id="PS00383">
    <property type="entry name" value="TYR_PHOSPHATASE_1"/>
    <property type="match status" value="1"/>
</dbReference>
<proteinExistence type="inferred from homology"/>
<evidence type="ECO:0000256" key="6">
    <source>
        <dbReference type="SAM" id="MobiDB-lite"/>
    </source>
</evidence>
<dbReference type="EMBL" id="JAAAIM010000246">
    <property type="protein sequence ID" value="KAG0291367.1"/>
    <property type="molecule type" value="Genomic_DNA"/>
</dbReference>
<keyword evidence="3" id="KW-0378">Hydrolase</keyword>
<evidence type="ECO:0000256" key="3">
    <source>
        <dbReference type="ARBA" id="ARBA00022801"/>
    </source>
</evidence>
<feature type="region of interest" description="Disordered" evidence="6">
    <location>
        <begin position="899"/>
        <end position="921"/>
    </location>
</feature>
<evidence type="ECO:0000259" key="8">
    <source>
        <dbReference type="PROSITE" id="PS50056"/>
    </source>
</evidence>
<feature type="compositionally biased region" description="Low complexity" evidence="6">
    <location>
        <begin position="381"/>
        <end position="436"/>
    </location>
</feature>
<feature type="region of interest" description="Disordered" evidence="6">
    <location>
        <begin position="860"/>
        <end position="885"/>
    </location>
</feature>
<feature type="compositionally biased region" description="Acidic residues" evidence="6">
    <location>
        <begin position="717"/>
        <end position="728"/>
    </location>
</feature>
<reference evidence="9 10" key="1">
    <citation type="journal article" date="2020" name="Fungal Divers.">
        <title>Resolving the Mortierellaceae phylogeny through synthesis of multi-gene phylogenetics and phylogenomics.</title>
        <authorList>
            <person name="Vandepol N."/>
            <person name="Liber J."/>
            <person name="Desiro A."/>
            <person name="Na H."/>
            <person name="Kennedy M."/>
            <person name="Barry K."/>
            <person name="Grigoriev I.V."/>
            <person name="Miller A.N."/>
            <person name="O'Donnell K."/>
            <person name="Stajich J.E."/>
            <person name="Bonito G."/>
        </authorList>
    </citation>
    <scope>NUCLEOTIDE SEQUENCE [LARGE SCALE GENOMIC DNA]</scope>
    <source>
        <strain evidence="9 10">AD045</strain>
    </source>
</reference>
<sequence length="947" mass="105835">MHDTTNNNNCNTRPHSYSQAPSSHSYSQPQPQSLLPPHQLHPQPHRPLSSSSFSTTPVEVLAGKKHPSTPPPPPLPLRSSRRPNSAIAHGIRLFDNSPSSEGSITPNSHSPGLTHNAANHCQQQSSVQTNASFHQHHQRQQGHDSGIPHKKSQVLDDIDREASNVCELMEDRLYFMWTAINPISTRRTTYLTVDSYLQYTAFFSDFGPFDIADVFRFCCLMKERLELAKSQRKVLCLHTKPDDIKRANAAFALCCYMMLLHDLTPEEAYAPVEYIHPSITSFRDAGCGPVTYTLSILDCLRGLRKGLDRGLLRLDKFNVKEYEHYERVSNGDFNWITPFFIAFAGPKDKMKREALLRHEAARIAAGMNTPSEGGSDETDSSSKCSYSSSSSSSNKSSAEASRSSTPLSTQSSNGSEVSTGTPLHSGGLSSSGSGESQQDHEVSQMECPLSISMKASSIDINSSSTPPQQLQDDDSSTDIAQRIKSKKQRTRLSKSYRSVLSYFSTHNVQCIIRLNDKTYDKTHFTARGIEHIDMIYPDGTCPPWYIVERFFEVCERVAMDQGGVVAVHCMAGLGRTGTLIGAYLMRHFDMTARETIAFLRLMRPGSVVGPQQNWLAENEWRIRKRDYQHPQADGQSMRSLQEEQQKEIQERLLKMQQSHGLALESAKSSTTETPAGSAILTTGIKYEQVFSRANSEGLESTWSEIADEVEGGSLTVLDDDEEDEDEAETSGFEDMTTSEEESMEESSMAEDTDEENRIEWNRSSLSSSPQRPSPLRAQHSRRTSIGSVESLTSAFERDSVADDYGEPVDGDVDMVDATATAATVAMKPAEEPLSSMKEHIGNMDYVIPGQPRKQDLASLRYHHQHQHQHQHHKRQVSGSSANSHELSDATLRTCYEYHDHDHQQSPAASSPQRQRQPQPRKGLVWARIAVTIRVITVRDLLESWKER</sequence>
<dbReference type="CDD" id="cd17657">
    <property type="entry name" value="CDC14_N"/>
    <property type="match status" value="1"/>
</dbReference>
<evidence type="ECO:0000256" key="2">
    <source>
        <dbReference type="ARBA" id="ARBA00022618"/>
    </source>
</evidence>
<organism evidence="9 10">
    <name type="scientific">Linnemannia gamsii</name>
    <dbReference type="NCBI Taxonomy" id="64522"/>
    <lineage>
        <taxon>Eukaryota</taxon>
        <taxon>Fungi</taxon>
        <taxon>Fungi incertae sedis</taxon>
        <taxon>Mucoromycota</taxon>
        <taxon>Mortierellomycotina</taxon>
        <taxon>Mortierellomycetes</taxon>
        <taxon>Mortierellales</taxon>
        <taxon>Mortierellaceae</taxon>
        <taxon>Linnemannia</taxon>
    </lineage>
</organism>
<dbReference type="InterPro" id="IPR029260">
    <property type="entry name" value="DSPn"/>
</dbReference>
<dbReference type="InterPro" id="IPR000387">
    <property type="entry name" value="Tyr_Pase_dom"/>
</dbReference>
<comment type="similarity">
    <text evidence="1">Belongs to the protein-tyrosine phosphatase family. Non-receptor class CDC14 subfamily.</text>
</comment>
<keyword evidence="4" id="KW-0904">Protein phosphatase</keyword>
<feature type="compositionally biased region" description="Polar residues" evidence="6">
    <location>
        <begin position="96"/>
        <end position="133"/>
    </location>
</feature>
<evidence type="ECO:0000259" key="7">
    <source>
        <dbReference type="PROSITE" id="PS50054"/>
    </source>
</evidence>
<dbReference type="Gene3D" id="3.90.190.10">
    <property type="entry name" value="Protein tyrosine phosphatase superfamily"/>
    <property type="match status" value="2"/>
</dbReference>
<feature type="compositionally biased region" description="Low complexity" evidence="6">
    <location>
        <begin position="904"/>
        <end position="920"/>
    </location>
</feature>
<feature type="region of interest" description="Disordered" evidence="6">
    <location>
        <begin position="1"/>
        <end position="149"/>
    </location>
</feature>
<feature type="region of interest" description="Disordered" evidence="6">
    <location>
        <begin position="366"/>
        <end position="445"/>
    </location>
</feature>
<dbReference type="PROSITE" id="PS50056">
    <property type="entry name" value="TYR_PHOSPHATASE_2"/>
    <property type="match status" value="1"/>
</dbReference>
<evidence type="ECO:0000256" key="1">
    <source>
        <dbReference type="ARBA" id="ARBA00007315"/>
    </source>
</evidence>
<dbReference type="PROSITE" id="PS50054">
    <property type="entry name" value="TYR_PHOSPHATASE_DUAL"/>
    <property type="match status" value="1"/>
</dbReference>
<feature type="compositionally biased region" description="Low complexity" evidence="6">
    <location>
        <begin position="762"/>
        <end position="776"/>
    </location>
</feature>
<dbReference type="InterPro" id="IPR020422">
    <property type="entry name" value="TYR_PHOSPHATASE_DUAL_dom"/>
</dbReference>
<dbReference type="InterPro" id="IPR016130">
    <property type="entry name" value="Tyr_Pase_AS"/>
</dbReference>
<feature type="compositionally biased region" description="Polar residues" evidence="6">
    <location>
        <begin position="1"/>
        <end position="13"/>
    </location>
</feature>
<dbReference type="InterPro" id="IPR003595">
    <property type="entry name" value="Tyr_Pase_cat"/>
</dbReference>
<gene>
    <name evidence="9" type="primary">CDC14A</name>
    <name evidence="9" type="ORF">BGZ96_005262</name>
</gene>
<keyword evidence="2" id="KW-0132">Cell division</keyword>
<dbReference type="InterPro" id="IPR050561">
    <property type="entry name" value="PTP"/>
</dbReference>
<comment type="caution">
    <text evidence="9">The sequence shown here is derived from an EMBL/GenBank/DDBJ whole genome shotgun (WGS) entry which is preliminary data.</text>
</comment>
<feature type="region of interest" description="Disordered" evidence="6">
    <location>
        <begin position="655"/>
        <end position="674"/>
    </location>
</feature>
<dbReference type="PANTHER" id="PTHR23339">
    <property type="entry name" value="TYROSINE SPECIFIC PROTEIN PHOSPHATASE AND DUAL SPECIFICITY PROTEIN PHOSPHATASE"/>
    <property type="match status" value="1"/>
</dbReference>
<dbReference type="Proteomes" id="UP001194696">
    <property type="component" value="Unassembled WGS sequence"/>
</dbReference>